<feature type="compositionally biased region" description="Polar residues" evidence="1">
    <location>
        <begin position="271"/>
        <end position="282"/>
    </location>
</feature>
<evidence type="ECO:0000313" key="3">
    <source>
        <dbReference type="Proteomes" id="UP000664132"/>
    </source>
</evidence>
<protein>
    <submittedName>
        <fullName evidence="2">Uncharacterized protein</fullName>
    </submittedName>
</protein>
<dbReference type="Proteomes" id="UP000664132">
    <property type="component" value="Unassembled WGS sequence"/>
</dbReference>
<accession>A0A8H7T707</accession>
<comment type="caution">
    <text evidence="2">The sequence shown here is derived from an EMBL/GenBank/DDBJ whole genome shotgun (WGS) entry which is preliminary data.</text>
</comment>
<gene>
    <name evidence="2" type="ORF">IFR04_013363</name>
</gene>
<dbReference type="EMBL" id="JAFJYH010000311">
    <property type="protein sequence ID" value="KAG4413498.1"/>
    <property type="molecule type" value="Genomic_DNA"/>
</dbReference>
<name>A0A8H7T707_9HELO</name>
<keyword evidence="3" id="KW-1185">Reference proteome</keyword>
<organism evidence="2 3">
    <name type="scientific">Cadophora malorum</name>
    <dbReference type="NCBI Taxonomy" id="108018"/>
    <lineage>
        <taxon>Eukaryota</taxon>
        <taxon>Fungi</taxon>
        <taxon>Dikarya</taxon>
        <taxon>Ascomycota</taxon>
        <taxon>Pezizomycotina</taxon>
        <taxon>Leotiomycetes</taxon>
        <taxon>Helotiales</taxon>
        <taxon>Ploettnerulaceae</taxon>
        <taxon>Cadophora</taxon>
    </lineage>
</organism>
<proteinExistence type="predicted"/>
<dbReference type="AlphaFoldDB" id="A0A8H7T707"/>
<evidence type="ECO:0000256" key="1">
    <source>
        <dbReference type="SAM" id="MobiDB-lite"/>
    </source>
</evidence>
<feature type="region of interest" description="Disordered" evidence="1">
    <location>
        <begin position="74"/>
        <end position="95"/>
    </location>
</feature>
<sequence length="379" mass="42501">MDELPKVYPPVCYLVAEIEEIRTAWEEHLKAAPFSDLRSANETRRQVVMMNFKKIKYTIPLGERVEIRDSKTVQNANGGLNDHLNQSNGTQANNPRLMTNVGYTAGLRSKPNFAWAKNLTAQPYFPKEVVDDYNKVRTAIGGVGMDAGQWSRGKEKTLLRYIIAEEEADYLYETSDLAPPCAKLSKNCVKETHKDSNANTFGASITTSRTKPTSCGGNFYIASHGIFIPGRADQLVIFDVSRPHGTTLPLCDPLDKDPEFNQKPVGRKNNENAAENESPVITSEDSITPIILDDFHTKPKLRATMEPIKRREVLDLPECPKTKRCRSMKRPDLAEEMKKRIEAGSKVSFSTSNKKKEEIIKALRRDNGILVDSVDLVSD</sequence>
<dbReference type="OrthoDB" id="5419268at2759"/>
<evidence type="ECO:0000313" key="2">
    <source>
        <dbReference type="EMBL" id="KAG4413498.1"/>
    </source>
</evidence>
<feature type="region of interest" description="Disordered" evidence="1">
    <location>
        <begin position="249"/>
        <end position="282"/>
    </location>
</feature>
<reference evidence="2" key="1">
    <citation type="submission" date="2021-02" db="EMBL/GenBank/DDBJ databases">
        <title>Genome sequence Cadophora malorum strain M34.</title>
        <authorList>
            <person name="Stefanovic E."/>
            <person name="Vu D."/>
            <person name="Scully C."/>
            <person name="Dijksterhuis J."/>
            <person name="Roader J."/>
            <person name="Houbraken J."/>
        </authorList>
    </citation>
    <scope>NUCLEOTIDE SEQUENCE</scope>
    <source>
        <strain evidence="2">M34</strain>
    </source>
</reference>